<dbReference type="RefSeq" id="XP_028568251.1">
    <property type="nucleotide sequence ID" value="XM_028712418.1"/>
</dbReference>
<dbReference type="OMA" id="ITRSYEW"/>
<dbReference type="KEGG" id="pmua:114587734"/>
<protein>
    <submittedName>
        <fullName evidence="6">RAS protein activator like 3</fullName>
    </submittedName>
</protein>
<feature type="compositionally biased region" description="Basic and acidic residues" evidence="3">
    <location>
        <begin position="871"/>
        <end position="883"/>
    </location>
</feature>
<feature type="region of interest" description="Disordered" evidence="3">
    <location>
        <begin position="185"/>
        <end position="204"/>
    </location>
</feature>
<feature type="domain" description="C2" evidence="4">
    <location>
        <begin position="327"/>
        <end position="447"/>
    </location>
</feature>
<dbReference type="Proteomes" id="UP000472272">
    <property type="component" value="Chromosome 17"/>
</dbReference>
<dbReference type="GeneID" id="114587734"/>
<dbReference type="RefSeq" id="XP_028568254.1">
    <property type="nucleotide sequence ID" value="XM_028712421.1"/>
</dbReference>
<proteinExistence type="predicted"/>
<dbReference type="CTD" id="64926"/>
<dbReference type="InterPro" id="IPR008936">
    <property type="entry name" value="Rho_GTPase_activation_prot"/>
</dbReference>
<reference evidence="6" key="3">
    <citation type="submission" date="2025-09" db="UniProtKB">
        <authorList>
            <consortium name="Ensembl"/>
        </authorList>
    </citation>
    <scope>IDENTIFICATION</scope>
</reference>
<dbReference type="RefSeq" id="XP_028568253.1">
    <property type="nucleotide sequence ID" value="XM_028712420.1"/>
</dbReference>
<dbReference type="RefSeq" id="XP_028568257.1">
    <property type="nucleotide sequence ID" value="XM_028712424.1"/>
</dbReference>
<evidence type="ECO:0000259" key="5">
    <source>
        <dbReference type="PROSITE" id="PS50018"/>
    </source>
</evidence>
<dbReference type="RefSeq" id="XP_028568249.1">
    <property type="nucleotide sequence ID" value="XM_028712416.1"/>
</dbReference>
<dbReference type="PROSITE" id="PS50018">
    <property type="entry name" value="RAS_GTPASE_ACTIV_2"/>
    <property type="match status" value="1"/>
</dbReference>
<dbReference type="SUPFAM" id="SSF48350">
    <property type="entry name" value="GTPase activation domain, GAP"/>
    <property type="match status" value="1"/>
</dbReference>
<keyword evidence="1" id="KW-0343">GTPase activation</keyword>
<sequence>MEAPQKHRSGTDTPSLLRSYRWQTVLQNGEKEPELNHATWGSSSRRDRLQKWRRVQSQPETELSESSHEHPQAPVAPQDSRAAAKRSVFQRAFSTPAKVPKAQERSSKMSLRKYLRSVSHRRNQEGTLRSERETKEASKGDDSTVQLTQLTSAVPTDATIWDVANVSLVDRQLMVLGRDEEDLLQNGKRASSASESSLLYPPGTQRDNEMLIEGRSFLDSQTPEKKPCQETSSGSQLSNVKGLLWKRIKDRKGRLQAKADSSTGLVANGNREALPGPAVLMDLGNEKDALIRPLHNSLLGERYCFEVLSTAGRRCFSCGSAAERTRWMDDLRRLVQPSMDNCERIERMLSLWVYEARDLVPRKRYLGEVRLDGVLYARTTTKAASPTGTIFWGEHFDLKTLPPAVELQVCLVQEEDGQQRAKGSPVAGMAVPLKELAAVRQPLERWYPLGRDRPNTPALRLRGRYCNIRVLPIVQYKEFAEYLTFHYRELCAGLEHSLNARDKEELTGVLVRVLQSTGKAKDFLIDLGVSELDRFDEREALIFRENTLATKAIDEYMKLVGGPYLLSTLSDIVAQPYTLEDSCEVDPSKCAPCDLADNRSNLQHICEEIFRRIAVSSHSFPAELSEVFTAWQEACQLRGKASIGQRLISASLFLRFLCPAIMSPSLFGLTQEYPDDTTSRTLTLAAKVIQNLANFTTFGEKEAYMSFMNEFLERNWGTMKSFLCSVSSPGSAIHLPAYDDSIDLALELSILHSLLCNIFSTLEERTKDRLEPLPTILRAIQEGTPVPVIVRLGPSAEDRQAENQKPGFVPPRELGKHSPLIKSQSMTSIQKGRGKEEPLAPLHPVRTRTKVQRTQSVPTQNKAARRLQKQRSTEHVAESRESSPRLCTSYPHGGIKASQGYPKLHPSASLPRKPTVPWLRHSEEASAQQSNLYAMQPLEQYGKQMEELQMELTRAREKQQLFEEQLERLTTQNQMLLEEQAKFQEREEALCKRLEETESCLVQLSTRVTSVETSWKKDHEKLRASEEKTKNLERRLSGMERDHDQLLRAVGQMLGYAGKPSNAQQKPLSGPVWVDRAENGDET</sequence>
<feature type="compositionally biased region" description="Polar residues" evidence="3">
    <location>
        <begin position="852"/>
        <end position="862"/>
    </location>
</feature>
<dbReference type="PANTHER" id="PTHR10194">
    <property type="entry name" value="RAS GTPASE-ACTIVATING PROTEINS"/>
    <property type="match status" value="1"/>
</dbReference>
<dbReference type="PANTHER" id="PTHR10194:SF96">
    <property type="entry name" value="RAS PROTEIN ACTIVATOR LIKE-3"/>
    <property type="match status" value="1"/>
</dbReference>
<dbReference type="RefSeq" id="XP_028568245.1">
    <property type="nucleotide sequence ID" value="XM_028712412.1"/>
</dbReference>
<dbReference type="RefSeq" id="XP_028568255.1">
    <property type="nucleotide sequence ID" value="XM_028712422.1"/>
</dbReference>
<dbReference type="AlphaFoldDB" id="A0A670KF55"/>
<dbReference type="InterPro" id="IPR039360">
    <property type="entry name" value="Ras_GTPase"/>
</dbReference>
<dbReference type="Ensembl" id="ENSPMRT00000037086.1">
    <property type="protein sequence ID" value="ENSPMRP00000034975.1"/>
    <property type="gene ID" value="ENSPMRG00000022609.1"/>
</dbReference>
<dbReference type="Gene3D" id="1.10.506.10">
    <property type="entry name" value="GTPase Activation - p120gap, domain 1"/>
    <property type="match status" value="2"/>
</dbReference>
<dbReference type="RefSeq" id="XP_028568248.1">
    <property type="nucleotide sequence ID" value="XM_028712415.1"/>
</dbReference>
<dbReference type="InterPro" id="IPR057606">
    <property type="entry name" value="SynGAP1-like_PH"/>
</dbReference>
<feature type="domain" description="Ras-GAP" evidence="5">
    <location>
        <begin position="502"/>
        <end position="694"/>
    </location>
</feature>
<dbReference type="InterPro" id="IPR001936">
    <property type="entry name" value="RasGAP_dom"/>
</dbReference>
<dbReference type="Pfam" id="PF25321">
    <property type="entry name" value="PH_RASGAP"/>
    <property type="match status" value="1"/>
</dbReference>
<dbReference type="OrthoDB" id="5572587at2759"/>
<dbReference type="RefSeq" id="XP_028568246.1">
    <property type="nucleotide sequence ID" value="XM_028712413.1"/>
</dbReference>
<feature type="compositionally biased region" description="Polar residues" evidence="3">
    <location>
        <begin position="821"/>
        <end position="830"/>
    </location>
</feature>
<accession>A0A670KF55</accession>
<dbReference type="RefSeq" id="XP_028568247.1">
    <property type="nucleotide sequence ID" value="XM_028712414.1"/>
</dbReference>
<dbReference type="PROSITE" id="PS00509">
    <property type="entry name" value="RAS_GTPASE_ACTIV_1"/>
    <property type="match status" value="1"/>
</dbReference>
<dbReference type="GO" id="GO:0005096">
    <property type="term" value="F:GTPase activator activity"/>
    <property type="evidence" value="ECO:0007669"/>
    <property type="project" value="UniProtKB-KW"/>
</dbReference>
<reference evidence="6" key="2">
    <citation type="submission" date="2025-08" db="UniProtKB">
        <authorList>
            <consortium name="Ensembl"/>
        </authorList>
    </citation>
    <scope>IDENTIFICATION</scope>
</reference>
<dbReference type="GeneTree" id="ENSGT00940000161423"/>
<evidence type="ECO:0000259" key="4">
    <source>
        <dbReference type="PROSITE" id="PS50004"/>
    </source>
</evidence>
<keyword evidence="2" id="KW-0175">Coiled coil</keyword>
<feature type="region of interest" description="Disordered" evidence="3">
    <location>
        <begin position="1057"/>
        <end position="1083"/>
    </location>
</feature>
<dbReference type="SUPFAM" id="SSF50729">
    <property type="entry name" value="PH domain-like"/>
    <property type="match status" value="1"/>
</dbReference>
<dbReference type="RefSeq" id="XP_028568252.1">
    <property type="nucleotide sequence ID" value="XM_028712419.1"/>
</dbReference>
<feature type="region of interest" description="Disordered" evidence="3">
    <location>
        <begin position="27"/>
        <end position="144"/>
    </location>
</feature>
<name>A0A670KF55_PODMU</name>
<dbReference type="CDD" id="cd05136">
    <property type="entry name" value="RasGAP_DAB2IP"/>
    <property type="match status" value="1"/>
</dbReference>
<dbReference type="Pfam" id="PF00616">
    <property type="entry name" value="RasGAP"/>
    <property type="match status" value="1"/>
</dbReference>
<dbReference type="SUPFAM" id="SSF57997">
    <property type="entry name" value="Tropomyosin"/>
    <property type="match status" value="1"/>
</dbReference>
<reference evidence="6 7" key="1">
    <citation type="journal article" date="2019" name="Proc. Natl. Acad. Sci. U.S.A.">
        <title>Regulatory changes in pterin and carotenoid genes underlie balanced color polymorphisms in the wall lizard.</title>
        <authorList>
            <person name="Andrade P."/>
            <person name="Pinho C."/>
            <person name="Perez I de Lanuza G."/>
            <person name="Afonso S."/>
            <person name="Brejcha J."/>
            <person name="Rubin C.J."/>
            <person name="Wallerman O."/>
            <person name="Pereira P."/>
            <person name="Sabatino S.J."/>
            <person name="Bellati A."/>
            <person name="Pellitteri-Rosa D."/>
            <person name="Bosakova Z."/>
            <person name="Bunikis I."/>
            <person name="Carretero M.A."/>
            <person name="Feiner N."/>
            <person name="Marsik P."/>
            <person name="Pauperio F."/>
            <person name="Salvi D."/>
            <person name="Soler L."/>
            <person name="While G.M."/>
            <person name="Uller T."/>
            <person name="Font E."/>
            <person name="Andersson L."/>
            <person name="Carneiro M."/>
        </authorList>
    </citation>
    <scope>NUCLEOTIDE SEQUENCE</scope>
</reference>
<evidence type="ECO:0000256" key="2">
    <source>
        <dbReference type="SAM" id="Coils"/>
    </source>
</evidence>
<evidence type="ECO:0000256" key="1">
    <source>
        <dbReference type="ARBA" id="ARBA00022468"/>
    </source>
</evidence>
<dbReference type="InterPro" id="IPR023152">
    <property type="entry name" value="RasGAP_CS"/>
</dbReference>
<evidence type="ECO:0000256" key="3">
    <source>
        <dbReference type="SAM" id="MobiDB-lite"/>
    </source>
</evidence>
<evidence type="ECO:0000313" key="7">
    <source>
        <dbReference type="Proteomes" id="UP000472272"/>
    </source>
</evidence>
<feature type="compositionally biased region" description="Basic residues" evidence="3">
    <location>
        <begin position="110"/>
        <end position="121"/>
    </location>
</feature>
<feature type="coiled-coil region" evidence="2">
    <location>
        <begin position="938"/>
        <end position="986"/>
    </location>
</feature>
<feature type="coiled-coil region" evidence="2">
    <location>
        <begin position="1022"/>
        <end position="1049"/>
    </location>
</feature>
<keyword evidence="7" id="KW-1185">Reference proteome</keyword>
<evidence type="ECO:0000313" key="6">
    <source>
        <dbReference type="Ensembl" id="ENSPMRP00000034975.1"/>
    </source>
</evidence>
<feature type="compositionally biased region" description="Basic and acidic residues" evidence="3">
    <location>
        <begin position="122"/>
        <end position="142"/>
    </location>
</feature>
<organism evidence="6 7">
    <name type="scientific">Podarcis muralis</name>
    <name type="common">Wall lizard</name>
    <name type="synonym">Lacerta muralis</name>
    <dbReference type="NCBI Taxonomy" id="64176"/>
    <lineage>
        <taxon>Eukaryota</taxon>
        <taxon>Metazoa</taxon>
        <taxon>Chordata</taxon>
        <taxon>Craniata</taxon>
        <taxon>Vertebrata</taxon>
        <taxon>Euteleostomi</taxon>
        <taxon>Lepidosauria</taxon>
        <taxon>Squamata</taxon>
        <taxon>Bifurcata</taxon>
        <taxon>Unidentata</taxon>
        <taxon>Episquamata</taxon>
        <taxon>Laterata</taxon>
        <taxon>Lacertibaenia</taxon>
        <taxon>Lacertidae</taxon>
        <taxon>Podarcis</taxon>
    </lineage>
</organism>
<dbReference type="RefSeq" id="XP_028568256.1">
    <property type="nucleotide sequence ID" value="XM_028712423.1"/>
</dbReference>
<feature type="compositionally biased region" description="Polar residues" evidence="3">
    <location>
        <begin position="188"/>
        <end position="197"/>
    </location>
</feature>
<dbReference type="SMART" id="SM00323">
    <property type="entry name" value="RasGAP"/>
    <property type="match status" value="1"/>
</dbReference>
<feature type="region of interest" description="Disordered" evidence="3">
    <location>
        <begin position="794"/>
        <end position="914"/>
    </location>
</feature>
<gene>
    <name evidence="6" type="primary">RASAL3</name>
</gene>
<dbReference type="InterPro" id="IPR000008">
    <property type="entry name" value="C2_dom"/>
</dbReference>
<dbReference type="PROSITE" id="PS50004">
    <property type="entry name" value="C2"/>
    <property type="match status" value="1"/>
</dbReference>